<dbReference type="RefSeq" id="WP_107212844.1">
    <property type="nucleotide sequence ID" value="NZ_KZ686268.1"/>
</dbReference>
<reference evidence="5 6" key="1">
    <citation type="submission" date="2018-03" db="EMBL/GenBank/DDBJ databases">
        <authorList>
            <person name="Keele B.F."/>
        </authorList>
    </citation>
    <scope>NUCLEOTIDE SEQUENCE [LARGE SCALE GENOMIC DNA]</scope>
    <source>
        <strain evidence="5 6">YL28-9</strain>
    </source>
</reference>
<organism evidence="5 6">
    <name type="scientific">Pedobacter yulinensis</name>
    <dbReference type="NCBI Taxonomy" id="2126353"/>
    <lineage>
        <taxon>Bacteria</taxon>
        <taxon>Pseudomonadati</taxon>
        <taxon>Bacteroidota</taxon>
        <taxon>Sphingobacteriia</taxon>
        <taxon>Sphingobacteriales</taxon>
        <taxon>Sphingobacteriaceae</taxon>
        <taxon>Pedobacter</taxon>
    </lineage>
</organism>
<comment type="caution">
    <text evidence="5">The sequence shown here is derived from an EMBL/GenBank/DDBJ whole genome shotgun (WGS) entry which is preliminary data.</text>
</comment>
<dbReference type="Pfam" id="PF00132">
    <property type="entry name" value="Hexapep"/>
    <property type="match status" value="1"/>
</dbReference>
<dbReference type="EMBL" id="PYLS01000001">
    <property type="protein sequence ID" value="PST84760.1"/>
    <property type="molecule type" value="Genomic_DNA"/>
</dbReference>
<dbReference type="InterPro" id="IPR018357">
    <property type="entry name" value="Hexapep_transf_CS"/>
</dbReference>
<evidence type="ECO:0008006" key="7">
    <source>
        <dbReference type="Google" id="ProtNLM"/>
    </source>
</evidence>
<keyword evidence="3" id="KW-0677">Repeat</keyword>
<dbReference type="InterPro" id="IPR050179">
    <property type="entry name" value="Trans_hexapeptide_repeat"/>
</dbReference>
<keyword evidence="2" id="KW-0808">Transferase</keyword>
<dbReference type="SUPFAM" id="SSF51161">
    <property type="entry name" value="Trimeric LpxA-like enzymes"/>
    <property type="match status" value="1"/>
</dbReference>
<dbReference type="PANTHER" id="PTHR43300:SF11">
    <property type="entry name" value="ACETYLTRANSFERASE RV3034C-RELATED"/>
    <property type="match status" value="1"/>
</dbReference>
<evidence type="ECO:0000313" key="6">
    <source>
        <dbReference type="Proteomes" id="UP000240912"/>
    </source>
</evidence>
<sequence>MLSLIKKIRIWLLLNTVWKSYNIGPGFHAGIRVRLWAKERLQIGRNFYIGRDSFIETDCIIGDYVLVGNKVAFVGKYDHHYQQIGKPIRVASSIRDNNYTWKGRHLVTEVGNDVWIGYGAVIMQGVKIGNGAIVAAGALVTKDVEAYSIVGGSPAKKIADRFEDAHALEQHKELLRKNYAC</sequence>
<keyword evidence="4" id="KW-0012">Acyltransferase</keyword>
<proteinExistence type="inferred from homology"/>
<evidence type="ECO:0000256" key="1">
    <source>
        <dbReference type="ARBA" id="ARBA00007274"/>
    </source>
</evidence>
<dbReference type="Proteomes" id="UP000240912">
    <property type="component" value="Unassembled WGS sequence"/>
</dbReference>
<name>A0A2T3HQM6_9SPHI</name>
<dbReference type="Gene3D" id="2.160.10.10">
    <property type="entry name" value="Hexapeptide repeat proteins"/>
    <property type="match status" value="1"/>
</dbReference>
<evidence type="ECO:0000256" key="3">
    <source>
        <dbReference type="ARBA" id="ARBA00022737"/>
    </source>
</evidence>
<evidence type="ECO:0000256" key="2">
    <source>
        <dbReference type="ARBA" id="ARBA00022679"/>
    </source>
</evidence>
<comment type="similarity">
    <text evidence="1">Belongs to the transferase hexapeptide repeat family.</text>
</comment>
<dbReference type="InterPro" id="IPR001451">
    <property type="entry name" value="Hexapep"/>
</dbReference>
<dbReference type="GO" id="GO:0016746">
    <property type="term" value="F:acyltransferase activity"/>
    <property type="evidence" value="ECO:0007669"/>
    <property type="project" value="UniProtKB-KW"/>
</dbReference>
<dbReference type="OrthoDB" id="9801697at2"/>
<dbReference type="InterPro" id="IPR011004">
    <property type="entry name" value="Trimer_LpxA-like_sf"/>
</dbReference>
<evidence type="ECO:0000256" key="4">
    <source>
        <dbReference type="ARBA" id="ARBA00023315"/>
    </source>
</evidence>
<accession>A0A2T3HQM6</accession>
<dbReference type="PROSITE" id="PS00101">
    <property type="entry name" value="HEXAPEP_TRANSFERASES"/>
    <property type="match status" value="1"/>
</dbReference>
<evidence type="ECO:0000313" key="5">
    <source>
        <dbReference type="EMBL" id="PST84760.1"/>
    </source>
</evidence>
<protein>
    <recommendedName>
        <fullName evidence="7">Acetyltransferase</fullName>
    </recommendedName>
</protein>
<dbReference type="PANTHER" id="PTHR43300">
    <property type="entry name" value="ACETYLTRANSFERASE"/>
    <property type="match status" value="1"/>
</dbReference>
<keyword evidence="6" id="KW-1185">Reference proteome</keyword>
<dbReference type="AlphaFoldDB" id="A0A2T3HQM6"/>
<gene>
    <name evidence="5" type="ORF">C7T94_01135</name>
</gene>